<evidence type="ECO:0000256" key="1">
    <source>
        <dbReference type="ARBA" id="ARBA00010105"/>
    </source>
</evidence>
<organism evidence="2 3">
    <name type="scientific">Wickerhamomyces pijperi</name>
    <name type="common">Yeast</name>
    <name type="synonym">Pichia pijperi</name>
    <dbReference type="NCBI Taxonomy" id="599730"/>
    <lineage>
        <taxon>Eukaryota</taxon>
        <taxon>Fungi</taxon>
        <taxon>Dikarya</taxon>
        <taxon>Ascomycota</taxon>
        <taxon>Saccharomycotina</taxon>
        <taxon>Saccharomycetes</taxon>
        <taxon>Phaffomycetales</taxon>
        <taxon>Wickerhamomycetaceae</taxon>
        <taxon>Wickerhamomyces</taxon>
    </lineage>
</organism>
<dbReference type="OrthoDB" id="10265310at2759"/>
<sequence>MSSEPELKKQKTEETMSAEPVQALNICTHSGSFHADESLAVYMLRLLPRYGRGELTRSRDPKDWEAADIVVDVGAVYDGVKFFDHHQRGFTETFDDKHSTKLSSAGLIYKHFGKEIITQLTSVKEEAVLDLLHVKIYEDFIEAIDANDNGINKFETEHPSAPRFKDRAITLPSIVSNLNPLWNEDNSDAAFDAKFSIACQIMGNVFVDVVKNVGLSWLPAKQIVLQTINRRLEDHKSGKILIFDQFVPWKEHLFELEKELGIEGEILYALFEDSGKNWRIAAVPKAASSFESRKALPEKWRGLRDDVLSEASGVEGCVFIHAAGFIGGAKTKEAVLKLAELSL</sequence>
<keyword evidence="3" id="KW-1185">Reference proteome</keyword>
<protein>
    <recommendedName>
        <fullName evidence="4">Metal-dependent protein hydrolase</fullName>
    </recommendedName>
</protein>
<gene>
    <name evidence="2" type="ORF">WICPIJ_003752</name>
</gene>
<dbReference type="GO" id="GO:0005737">
    <property type="term" value="C:cytoplasm"/>
    <property type="evidence" value="ECO:0007669"/>
    <property type="project" value="TreeGrafter"/>
</dbReference>
<evidence type="ECO:0000313" key="3">
    <source>
        <dbReference type="Proteomes" id="UP000774326"/>
    </source>
</evidence>
<comment type="caution">
    <text evidence="2">The sequence shown here is derived from an EMBL/GenBank/DDBJ whole genome shotgun (WGS) entry which is preliminary data.</text>
</comment>
<dbReference type="PANTHER" id="PTHR11215:SF1">
    <property type="entry name" value="MYG1 EXONUCLEASE"/>
    <property type="match status" value="1"/>
</dbReference>
<dbReference type="EMBL" id="JAEUBG010002063">
    <property type="protein sequence ID" value="KAH3685278.1"/>
    <property type="molecule type" value="Genomic_DNA"/>
</dbReference>
<evidence type="ECO:0008006" key="4">
    <source>
        <dbReference type="Google" id="ProtNLM"/>
    </source>
</evidence>
<proteinExistence type="inferred from homology"/>
<reference evidence="2" key="2">
    <citation type="submission" date="2021-01" db="EMBL/GenBank/DDBJ databases">
        <authorList>
            <person name="Schikora-Tamarit M.A."/>
        </authorList>
    </citation>
    <scope>NUCLEOTIDE SEQUENCE</scope>
    <source>
        <strain evidence="2">CBS2887</strain>
    </source>
</reference>
<dbReference type="PANTHER" id="PTHR11215">
    <property type="entry name" value="METAL DEPENDENT HYDROLASE - RELATED"/>
    <property type="match status" value="1"/>
</dbReference>
<dbReference type="GO" id="GO:0005634">
    <property type="term" value="C:nucleus"/>
    <property type="evidence" value="ECO:0007669"/>
    <property type="project" value="TreeGrafter"/>
</dbReference>
<dbReference type="Proteomes" id="UP000774326">
    <property type="component" value="Unassembled WGS sequence"/>
</dbReference>
<evidence type="ECO:0000313" key="2">
    <source>
        <dbReference type="EMBL" id="KAH3685278.1"/>
    </source>
</evidence>
<reference evidence="2" key="1">
    <citation type="journal article" date="2021" name="Open Biol.">
        <title>Shared evolutionary footprints suggest mitochondrial oxidative damage underlies multiple complex I losses in fungi.</title>
        <authorList>
            <person name="Schikora-Tamarit M.A."/>
            <person name="Marcet-Houben M."/>
            <person name="Nosek J."/>
            <person name="Gabaldon T."/>
        </authorList>
    </citation>
    <scope>NUCLEOTIDE SEQUENCE</scope>
    <source>
        <strain evidence="2">CBS2887</strain>
    </source>
</reference>
<dbReference type="Pfam" id="PF03690">
    <property type="entry name" value="MYG1_exonuc"/>
    <property type="match status" value="1"/>
</dbReference>
<name>A0A9P8TMQ8_WICPI</name>
<dbReference type="InterPro" id="IPR003226">
    <property type="entry name" value="MYG1_exonuclease"/>
</dbReference>
<accession>A0A9P8TMQ8</accession>
<comment type="similarity">
    <text evidence="1">Belongs to the MYG1 family.</text>
</comment>
<dbReference type="AlphaFoldDB" id="A0A9P8TMQ8"/>